<feature type="binding site" evidence="11">
    <location>
        <position position="247"/>
    </location>
    <ligand>
        <name>an alpha-L-fucosyl-(1-&gt;2)-beta-D-galactosyl derivative</name>
        <dbReference type="ChEBI" id="CHEBI:140327"/>
    </ligand>
</feature>
<reference evidence="12 13" key="1">
    <citation type="submission" date="2019-11" db="EMBL/GenBank/DDBJ databases">
        <authorList>
            <person name="Yang C."/>
            <person name="Li F."/>
        </authorList>
    </citation>
    <scope>NUCLEOTIDE SEQUENCE [LARGE SCALE GENOMIC DNA]</scope>
    <source>
        <strain evidence="12">KB4526</strain>
        <tissue evidence="12">Muscle</tissue>
    </source>
</reference>
<comment type="cofactor">
    <cofactor evidence="1">
        <name>Mn(2+)</name>
        <dbReference type="ChEBI" id="CHEBI:29035"/>
    </cofactor>
</comment>
<evidence type="ECO:0000313" key="13">
    <source>
        <dbReference type="Proteomes" id="UP000475037"/>
    </source>
</evidence>
<gene>
    <name evidence="12" type="primary">Glt6d1</name>
    <name evidence="12" type="ORF">FOF47_R18643</name>
</gene>
<dbReference type="InterPro" id="IPR029044">
    <property type="entry name" value="Nucleotide-diphossugar_trans"/>
</dbReference>
<dbReference type="InterPro" id="IPR005076">
    <property type="entry name" value="Glyco_trans_6"/>
</dbReference>
<sequence>RKRPDVKTTTDWLAPIIWEETYNRQVLEKYYKRLNITIGLAVFATGKFVDQYLQQFLQSANKHFMVGYNVIFYVLMDDFSKLPPIELGPLRTFKLCVALKQHVWKDFSYIYMENLDMYITEHIQHEVNFLFSMTVNQVFKNDFGVETLGESVAQLHAWWYFRHTENFPYERRPKSAAFIPFGEGDFYYHSAIFGGTPHEVLAFVKEYQKGVTSDNRNGLKSIYEHYLNKYLFINKPTKLLSPEYNWDPNFRTPPQIKHVKIEWHS</sequence>
<keyword evidence="4" id="KW-0328">Glycosyltransferase</keyword>
<dbReference type="EMBL" id="VOAJ01004070">
    <property type="protein sequence ID" value="KAF0878216.1"/>
    <property type="molecule type" value="Genomic_DNA"/>
</dbReference>
<comment type="caution">
    <text evidence="12">The sequence shown here is derived from an EMBL/GenBank/DDBJ whole genome shotgun (WGS) entry which is preliminary data.</text>
</comment>
<keyword evidence="13" id="KW-1185">Reference proteome</keyword>
<dbReference type="SUPFAM" id="SSF53448">
    <property type="entry name" value="Nucleotide-diphospho-sugar transferases"/>
    <property type="match status" value="1"/>
</dbReference>
<evidence type="ECO:0000256" key="5">
    <source>
        <dbReference type="ARBA" id="ARBA00022679"/>
    </source>
</evidence>
<dbReference type="GO" id="GO:0005794">
    <property type="term" value="C:Golgi apparatus"/>
    <property type="evidence" value="ECO:0007669"/>
    <property type="project" value="TreeGrafter"/>
</dbReference>
<evidence type="ECO:0000256" key="7">
    <source>
        <dbReference type="ARBA" id="ARBA00022968"/>
    </source>
</evidence>
<evidence type="ECO:0000256" key="1">
    <source>
        <dbReference type="ARBA" id="ARBA00001936"/>
    </source>
</evidence>
<feature type="binding site" evidence="11">
    <location>
        <position position="48"/>
    </location>
    <ligand>
        <name>UDP-N-acetyl-alpha-D-galactosamine</name>
        <dbReference type="ChEBI" id="CHEBI:67138"/>
    </ligand>
</feature>
<dbReference type="GO" id="GO:0016020">
    <property type="term" value="C:membrane"/>
    <property type="evidence" value="ECO:0007669"/>
    <property type="project" value="UniProtKB-SubCell"/>
</dbReference>
<keyword evidence="6" id="KW-0812">Transmembrane</keyword>
<keyword evidence="8" id="KW-1133">Transmembrane helix</keyword>
<evidence type="ECO:0000256" key="11">
    <source>
        <dbReference type="PIRSR" id="PIRSR605076-2"/>
    </source>
</evidence>
<feature type="non-terminal residue" evidence="12">
    <location>
        <position position="1"/>
    </location>
</feature>
<evidence type="ECO:0000256" key="4">
    <source>
        <dbReference type="ARBA" id="ARBA00022676"/>
    </source>
</evidence>
<dbReference type="GO" id="GO:0005975">
    <property type="term" value="P:carbohydrate metabolic process"/>
    <property type="evidence" value="ECO:0007669"/>
    <property type="project" value="InterPro"/>
</dbReference>
<feature type="active site" description="Nucleophile" evidence="10">
    <location>
        <position position="224"/>
    </location>
</feature>
<comment type="similarity">
    <text evidence="3">Belongs to the glycosyltransferase 6 family.</text>
</comment>
<dbReference type="Gene3D" id="3.90.550.10">
    <property type="entry name" value="Spore Coat Polysaccharide Biosynthesis Protein SpsA, Chain A"/>
    <property type="match status" value="1"/>
</dbReference>
<keyword evidence="5" id="KW-0808">Transferase</keyword>
<proteinExistence type="inferred from homology"/>
<keyword evidence="9" id="KW-0472">Membrane</keyword>
<evidence type="ECO:0000313" key="12">
    <source>
        <dbReference type="EMBL" id="KAF0878216.1"/>
    </source>
</evidence>
<feature type="binding site" evidence="11">
    <location>
        <position position="224"/>
    </location>
    <ligand>
        <name>an alpha-L-fucosyl-(1-&gt;2)-beta-D-galactosyl derivative</name>
        <dbReference type="ChEBI" id="CHEBI:140327"/>
    </ligand>
</feature>
<feature type="non-terminal residue" evidence="12">
    <location>
        <position position="265"/>
    </location>
</feature>
<evidence type="ECO:0000256" key="2">
    <source>
        <dbReference type="ARBA" id="ARBA00004606"/>
    </source>
</evidence>
<dbReference type="AlphaFoldDB" id="A0A6G1ARB5"/>
<protein>
    <submittedName>
        <fullName evidence="12">GL6D1 protein</fullName>
    </submittedName>
</protein>
<dbReference type="PANTHER" id="PTHR10462:SF46">
    <property type="entry name" value="N-ACETYLLACTOSAMINIDE ALPHA-1,3-GALACTOSYLTRANSFERASE-LIKE 1"/>
    <property type="match status" value="1"/>
</dbReference>
<evidence type="ECO:0000256" key="10">
    <source>
        <dbReference type="PIRSR" id="PIRSR605076-1"/>
    </source>
</evidence>
<dbReference type="PANTHER" id="PTHR10462">
    <property type="entry name" value="GLYCOSYLTRANSFERASE-RELATED"/>
    <property type="match status" value="1"/>
</dbReference>
<accession>A0A6G1ARB5</accession>
<dbReference type="GO" id="GO:0016758">
    <property type="term" value="F:hexosyltransferase activity"/>
    <property type="evidence" value="ECO:0007669"/>
    <property type="project" value="InterPro"/>
</dbReference>
<dbReference type="Pfam" id="PF03414">
    <property type="entry name" value="Glyco_transf_6"/>
    <property type="match status" value="1"/>
</dbReference>
<evidence type="ECO:0000256" key="3">
    <source>
        <dbReference type="ARBA" id="ARBA00010413"/>
    </source>
</evidence>
<evidence type="ECO:0000256" key="9">
    <source>
        <dbReference type="ARBA" id="ARBA00023136"/>
    </source>
</evidence>
<comment type="subcellular location">
    <subcellularLocation>
        <location evidence="2">Membrane</location>
        <topology evidence="2">Single-pass type II membrane protein</topology>
    </subcellularLocation>
</comment>
<evidence type="ECO:0000256" key="6">
    <source>
        <dbReference type="ARBA" id="ARBA00022692"/>
    </source>
</evidence>
<evidence type="ECO:0000256" key="8">
    <source>
        <dbReference type="ARBA" id="ARBA00022989"/>
    </source>
</evidence>
<keyword evidence="7" id="KW-0735">Signal-anchor</keyword>
<dbReference type="Proteomes" id="UP000475037">
    <property type="component" value="Unassembled WGS sequence"/>
</dbReference>
<feature type="binding site" evidence="11">
    <location>
        <position position="156"/>
    </location>
    <ligand>
        <name>an alpha-L-fucosyl-(1-&gt;2)-beta-D-galactosyl derivative</name>
        <dbReference type="ChEBI" id="CHEBI:140327"/>
    </ligand>
</feature>
<organism evidence="12 13">
    <name type="scientific">Crocuta crocuta</name>
    <name type="common">Spotted hyena</name>
    <dbReference type="NCBI Taxonomy" id="9678"/>
    <lineage>
        <taxon>Eukaryota</taxon>
        <taxon>Metazoa</taxon>
        <taxon>Chordata</taxon>
        <taxon>Craniata</taxon>
        <taxon>Vertebrata</taxon>
        <taxon>Euteleostomi</taxon>
        <taxon>Mammalia</taxon>
        <taxon>Eutheria</taxon>
        <taxon>Laurasiatheria</taxon>
        <taxon>Carnivora</taxon>
        <taxon>Feliformia</taxon>
        <taxon>Hyaenidae</taxon>
        <taxon>Crocuta</taxon>
    </lineage>
</organism>
<name>A0A6G1ARB5_CROCR</name>
<dbReference type="GO" id="GO:0031982">
    <property type="term" value="C:vesicle"/>
    <property type="evidence" value="ECO:0007669"/>
    <property type="project" value="TreeGrafter"/>
</dbReference>
<dbReference type="FunFam" id="3.90.550.10:FF:000022">
    <property type="entry name" value="Histo-blood group ABO system transferase"/>
    <property type="match status" value="1"/>
</dbReference>